<dbReference type="RefSeq" id="WP_281901844.1">
    <property type="nucleotide sequence ID" value="NZ_BSDI01000040.1"/>
</dbReference>
<organism evidence="2 3">
    <name type="scientific">Phytohabitans aurantiacus</name>
    <dbReference type="NCBI Taxonomy" id="3016789"/>
    <lineage>
        <taxon>Bacteria</taxon>
        <taxon>Bacillati</taxon>
        <taxon>Actinomycetota</taxon>
        <taxon>Actinomycetes</taxon>
        <taxon>Micromonosporales</taxon>
        <taxon>Micromonosporaceae</taxon>
    </lineage>
</organism>
<sequence length="294" mass="29169">MPRAAVAQVGLRLSGVGGTDELAGWLVAREAPVGGDLVDPRMPERIGTRGLRNMAHESRLALAAAADADPGGPRDAAAVAWASSTAGLTEYATICTEASTLDPGLASPALGPASAFNIPAAMISIRLGLVGPNLTLTGGATAGLSAIAEAIRLIATGDATGVLAGGSAAVSPWRAPNGFIAAEGAACLALAPANHKGVHLRTRHRGALDEAALGATAGLVVATPDTGIAEALAKRLPYPVWHVERTLGDFGAAGGLIAAVCAVALCGETTRPVTILALAIEPRGNAVVLEVSSS</sequence>
<dbReference type="Pfam" id="PF00109">
    <property type="entry name" value="ketoacyl-synt"/>
    <property type="match status" value="1"/>
</dbReference>
<gene>
    <name evidence="2" type="ORF">Pa4123_63800</name>
</gene>
<comment type="caution">
    <text evidence="2">The sequence shown here is derived from an EMBL/GenBank/DDBJ whole genome shotgun (WGS) entry which is preliminary data.</text>
</comment>
<accession>A0ABQ5R2V2</accession>
<dbReference type="Proteomes" id="UP001144280">
    <property type="component" value="Unassembled WGS sequence"/>
</dbReference>
<dbReference type="SUPFAM" id="SSF53901">
    <property type="entry name" value="Thiolase-like"/>
    <property type="match status" value="1"/>
</dbReference>
<protein>
    <recommendedName>
        <fullName evidence="1">Beta-ketoacyl synthase-like N-terminal domain-containing protein</fullName>
    </recommendedName>
</protein>
<keyword evidence="3" id="KW-1185">Reference proteome</keyword>
<dbReference type="InterPro" id="IPR016039">
    <property type="entry name" value="Thiolase-like"/>
</dbReference>
<name>A0ABQ5R2V2_9ACTN</name>
<dbReference type="InterPro" id="IPR014030">
    <property type="entry name" value="Ketoacyl_synth_N"/>
</dbReference>
<reference evidence="2" key="1">
    <citation type="submission" date="2022-12" db="EMBL/GenBank/DDBJ databases">
        <title>New Phytohabitans aurantiacus sp. RD004123 nov., an actinomycete isolated from soil.</title>
        <authorList>
            <person name="Triningsih D.W."/>
            <person name="Harunari E."/>
            <person name="Igarashi Y."/>
        </authorList>
    </citation>
    <scope>NUCLEOTIDE SEQUENCE</scope>
    <source>
        <strain evidence="2">RD004123</strain>
    </source>
</reference>
<dbReference type="Gene3D" id="3.40.47.10">
    <property type="match status" value="1"/>
</dbReference>
<feature type="domain" description="Beta-ketoacyl synthase-like N-terminal" evidence="1">
    <location>
        <begin position="45"/>
        <end position="181"/>
    </location>
</feature>
<evidence type="ECO:0000259" key="1">
    <source>
        <dbReference type="Pfam" id="PF00109"/>
    </source>
</evidence>
<dbReference type="EMBL" id="BSDI01000040">
    <property type="protein sequence ID" value="GLI01104.1"/>
    <property type="molecule type" value="Genomic_DNA"/>
</dbReference>
<evidence type="ECO:0000313" key="2">
    <source>
        <dbReference type="EMBL" id="GLI01104.1"/>
    </source>
</evidence>
<evidence type="ECO:0000313" key="3">
    <source>
        <dbReference type="Proteomes" id="UP001144280"/>
    </source>
</evidence>
<proteinExistence type="predicted"/>